<sequence>MDHRGVTGADGCSGTKSTSDAFVLPPIFQNPEADLIIKSSDNIEFRVWKGILIEGSVVFKDMFANPPSAQSAAEPVPWPEPAKVICRLLMFMYPIPKSSLDSLDEIFAIIRAADKWQIDVAVSYLKDILLSKRFTSNKTEAFREETAKLASEIDPCGLAVRDQLTHMTALDMLRLVKLRSDPSKPFDHHFDDAAESVPPAGIHPIIVPPVFRDPEADMTILSSDGVEYCVFKLYLSHSSSKFRDMIRQLNTHGTGTASARPTLPLPLPAATIETLLYYIYPLPKPHDRMLTMDHLMACLRAAATWDIGVALEALRKELTAPGRMRSHPLRIYGFASSMAFKEETAKSKARALLFDPLKHTVKKDFTDMTAHYIQSPPTRYSFTSDTL</sequence>
<feature type="domain" description="BTB" evidence="1">
    <location>
        <begin position="216"/>
        <end position="318"/>
    </location>
</feature>
<organism evidence="2 3">
    <name type="scientific">Calocera viscosa (strain TUFC12733)</name>
    <dbReference type="NCBI Taxonomy" id="1330018"/>
    <lineage>
        <taxon>Eukaryota</taxon>
        <taxon>Fungi</taxon>
        <taxon>Dikarya</taxon>
        <taxon>Basidiomycota</taxon>
        <taxon>Agaricomycotina</taxon>
        <taxon>Dacrymycetes</taxon>
        <taxon>Dacrymycetales</taxon>
        <taxon>Dacrymycetaceae</taxon>
        <taxon>Calocera</taxon>
    </lineage>
</organism>
<evidence type="ECO:0000313" key="2">
    <source>
        <dbReference type="EMBL" id="KZO93999.1"/>
    </source>
</evidence>
<dbReference type="EMBL" id="KV417297">
    <property type="protein sequence ID" value="KZO93999.1"/>
    <property type="molecule type" value="Genomic_DNA"/>
</dbReference>
<accession>A0A167JWE5</accession>
<dbReference type="SMART" id="SM00225">
    <property type="entry name" value="BTB"/>
    <property type="match status" value="2"/>
</dbReference>
<dbReference type="SUPFAM" id="SSF54695">
    <property type="entry name" value="POZ domain"/>
    <property type="match status" value="1"/>
</dbReference>
<dbReference type="STRING" id="1330018.A0A167JWE5"/>
<proteinExistence type="predicted"/>
<dbReference type="InterPro" id="IPR011333">
    <property type="entry name" value="SKP1/BTB/POZ_sf"/>
</dbReference>
<name>A0A167JWE5_CALVF</name>
<dbReference type="AlphaFoldDB" id="A0A167JWE5"/>
<evidence type="ECO:0000313" key="3">
    <source>
        <dbReference type="Proteomes" id="UP000076738"/>
    </source>
</evidence>
<protein>
    <recommendedName>
        <fullName evidence="1">BTB domain-containing protein</fullName>
    </recommendedName>
</protein>
<dbReference type="Pfam" id="PF00651">
    <property type="entry name" value="BTB"/>
    <property type="match status" value="1"/>
</dbReference>
<dbReference type="Gene3D" id="3.30.710.10">
    <property type="entry name" value="Potassium Channel Kv1.1, Chain A"/>
    <property type="match status" value="1"/>
</dbReference>
<dbReference type="Proteomes" id="UP000076738">
    <property type="component" value="Unassembled WGS sequence"/>
</dbReference>
<gene>
    <name evidence="2" type="ORF">CALVIDRAFT_565967</name>
</gene>
<evidence type="ECO:0000259" key="1">
    <source>
        <dbReference type="SMART" id="SM00225"/>
    </source>
</evidence>
<dbReference type="OrthoDB" id="3357985at2759"/>
<feature type="domain" description="BTB" evidence="1">
    <location>
        <begin position="33"/>
        <end position="133"/>
    </location>
</feature>
<reference evidence="2 3" key="1">
    <citation type="journal article" date="2016" name="Mol. Biol. Evol.">
        <title>Comparative Genomics of Early-Diverging Mushroom-Forming Fungi Provides Insights into the Origins of Lignocellulose Decay Capabilities.</title>
        <authorList>
            <person name="Nagy L.G."/>
            <person name="Riley R."/>
            <person name="Tritt A."/>
            <person name="Adam C."/>
            <person name="Daum C."/>
            <person name="Floudas D."/>
            <person name="Sun H."/>
            <person name="Yadav J.S."/>
            <person name="Pangilinan J."/>
            <person name="Larsson K.H."/>
            <person name="Matsuura K."/>
            <person name="Barry K."/>
            <person name="Labutti K."/>
            <person name="Kuo R."/>
            <person name="Ohm R.A."/>
            <person name="Bhattacharya S.S."/>
            <person name="Shirouzu T."/>
            <person name="Yoshinaga Y."/>
            <person name="Martin F.M."/>
            <person name="Grigoriev I.V."/>
            <person name="Hibbett D.S."/>
        </authorList>
    </citation>
    <scope>NUCLEOTIDE SEQUENCE [LARGE SCALE GENOMIC DNA]</scope>
    <source>
        <strain evidence="2 3">TUFC12733</strain>
    </source>
</reference>
<keyword evidence="3" id="KW-1185">Reference proteome</keyword>
<dbReference type="InterPro" id="IPR000210">
    <property type="entry name" value="BTB/POZ_dom"/>
</dbReference>